<dbReference type="AlphaFoldDB" id="C7N6N1"/>
<dbReference type="PANTHER" id="PTHR37813:SF1">
    <property type="entry name" value="FELS-2 PROPHAGE PROTEIN"/>
    <property type="match status" value="1"/>
</dbReference>
<evidence type="ECO:0000313" key="1">
    <source>
        <dbReference type="EMBL" id="ACV22566.1"/>
    </source>
</evidence>
<proteinExistence type="predicted"/>
<dbReference type="Gene3D" id="1.20.120.20">
    <property type="entry name" value="Apolipoprotein"/>
    <property type="match status" value="1"/>
</dbReference>
<dbReference type="EMBL" id="CP001684">
    <property type="protein sequence ID" value="ACV22566.1"/>
    <property type="molecule type" value="Genomic_DNA"/>
</dbReference>
<protein>
    <recommendedName>
        <fullName evidence="3">Phage-related protein</fullName>
    </recommendedName>
</protein>
<sequence>MASTEVGAAHISIFPQMDKSFAPKCDQAAQSAGDSFGAKFGGVAKAAVAAAGLAAVGKAAADFTTAALSSYANYEQLVGGVDKLYGDASGKLQQYAAEAYATAGMSSAQYMEQATSFSAALVSSMGGDVDAAADMTDVAMRAISDNVNVFGSDMQSVQDAYQGFAKQNYTMLDNLKLGYGGTKSEMERLIADANAYAEANGLAADLSIDNFGDIVQAIQYIQEEQGIAGTTAKEASQTISGSIEMTKAAWANLLQELGNPDGDVAARVGELVDSAVTAAGNIIPAVIQIGKGVAQAVPAVLDEAAAAVRAYAPTAIEEAVNGAERLIEKALWDIFPFIQLPRIDGEQAFASLSEAFETAASEASRWLSPLRTVFADVVRMVAPLGENVQGLLGPVGAAFGSLYGDVHQVWVGITGVVRGAVQEISPYVQQIGDIVQEFITRALPVVQGFASMATDLITGVIIPAVNATVDTLSNVLGPVLDTIQANIGPLYDSIAPFMDALQNAAAVVIPALHDAFQGAFAGIQTVIDTVMPYVQSAIDVGFQAIKDVFAVFTAALNGDWSGCWTAILTLVSNVLSGIWNGIVTPAMSGIGQTVGAALDAVKGFFSDKLNAAKSAVTNALSAIASGFREKLNVIKTTVGGIFESVKNIIGDKINSARQKVSDGISRIKSLFSNLTLSLPHIKVPHFHISGGTPPYGIGGAGTKPSISITWAAKGGIVDGATLIGAGEAGKEAIMPLQGRNMRPFAQAVAAHMDGGEDADRVVRELQAMRRDMANMKLYLDGRALVGGIAGRMDAALGARQAAAARGF</sequence>
<organism evidence="1 2">
    <name type="scientific">Slackia heliotrinireducens (strain ATCC 29202 / DSM 20476 / NCTC 11029 / RHS 1)</name>
    <name type="common">Peptococcus heliotrinreducens</name>
    <dbReference type="NCBI Taxonomy" id="471855"/>
    <lineage>
        <taxon>Bacteria</taxon>
        <taxon>Bacillati</taxon>
        <taxon>Actinomycetota</taxon>
        <taxon>Coriobacteriia</taxon>
        <taxon>Eggerthellales</taxon>
        <taxon>Eggerthellaceae</taxon>
        <taxon>Slackia</taxon>
    </lineage>
</organism>
<evidence type="ECO:0008006" key="3">
    <source>
        <dbReference type="Google" id="ProtNLM"/>
    </source>
</evidence>
<dbReference type="PANTHER" id="PTHR37813">
    <property type="entry name" value="FELS-2 PROPHAGE PROTEIN"/>
    <property type="match status" value="1"/>
</dbReference>
<evidence type="ECO:0000313" key="2">
    <source>
        <dbReference type="Proteomes" id="UP000002026"/>
    </source>
</evidence>
<reference evidence="1 2" key="1">
    <citation type="journal article" date="2009" name="Stand. Genomic Sci.">
        <title>Complete genome sequence of Slackia heliotrinireducens type strain (RHS 1).</title>
        <authorList>
            <person name="Pukall R."/>
            <person name="Lapidus A."/>
            <person name="Nolan M."/>
            <person name="Copeland A."/>
            <person name="Glavina Del Rio T."/>
            <person name="Lucas S."/>
            <person name="Chen F."/>
            <person name="Tice H."/>
            <person name="Cheng J.F."/>
            <person name="Chertkov O."/>
            <person name="Bruce D."/>
            <person name="Goodwin L."/>
            <person name="Kuske C."/>
            <person name="Brettin T."/>
            <person name="Detter J.C."/>
            <person name="Han C."/>
            <person name="Pitluck S."/>
            <person name="Pati A."/>
            <person name="Mavrommatis K."/>
            <person name="Ivanova N."/>
            <person name="Ovchinnikova G."/>
            <person name="Chen A."/>
            <person name="Palaniappan K."/>
            <person name="Schneider S."/>
            <person name="Rohde M."/>
            <person name="Chain P."/>
            <person name="D'haeseleer P."/>
            <person name="Goker M."/>
            <person name="Bristow J."/>
            <person name="Eisen J.A."/>
            <person name="Markowitz V."/>
            <person name="Kyrpides N.C."/>
            <person name="Klenk H.P."/>
            <person name="Hugenholtz P."/>
        </authorList>
    </citation>
    <scope>NUCLEOTIDE SEQUENCE [LARGE SCALE GENOMIC DNA]</scope>
    <source>
        <strain evidence="2">ATCC 29202 / DSM 20476 / NCTC 11029 / RHS 1</strain>
    </source>
</reference>
<name>C7N6N1_SLAHD</name>
<dbReference type="STRING" id="471855.Shel_15470"/>
<dbReference type="RefSeq" id="WP_012798668.1">
    <property type="nucleotide sequence ID" value="NC_013165.1"/>
</dbReference>
<dbReference type="Proteomes" id="UP000002026">
    <property type="component" value="Chromosome"/>
</dbReference>
<gene>
    <name evidence="1" type="ordered locus">Shel_15470</name>
</gene>
<dbReference type="HOGENOM" id="CLU_009524_1_0_11"/>
<dbReference type="KEGG" id="shi:Shel_15470"/>
<dbReference type="eggNOG" id="COG5412">
    <property type="taxonomic scope" value="Bacteria"/>
</dbReference>
<keyword evidence="2" id="KW-1185">Reference proteome</keyword>
<accession>C7N6N1</accession>